<feature type="transmembrane region" description="Helical" evidence="8">
    <location>
        <begin position="41"/>
        <end position="61"/>
    </location>
</feature>
<evidence type="ECO:0000256" key="7">
    <source>
        <dbReference type="SAM" id="MobiDB-lite"/>
    </source>
</evidence>
<evidence type="ECO:0000313" key="10">
    <source>
        <dbReference type="Proteomes" id="UP000245946"/>
    </source>
</evidence>
<proteinExistence type="inferred from homology"/>
<dbReference type="GO" id="GO:0030134">
    <property type="term" value="C:COPII-coated ER to Golgi transport vesicle"/>
    <property type="evidence" value="ECO:0007669"/>
    <property type="project" value="TreeGrafter"/>
</dbReference>
<comment type="similarity">
    <text evidence="6">Belongs to the GOT1 family.</text>
</comment>
<keyword evidence="10" id="KW-1185">Reference proteome</keyword>
<reference evidence="9 10" key="1">
    <citation type="journal article" date="2018" name="Mol. Biol. Evol.">
        <title>Broad Genomic Sampling Reveals a Smut Pathogenic Ancestry of the Fungal Clade Ustilaginomycotina.</title>
        <authorList>
            <person name="Kijpornyongpan T."/>
            <person name="Mondo S.J."/>
            <person name="Barry K."/>
            <person name="Sandor L."/>
            <person name="Lee J."/>
            <person name="Lipzen A."/>
            <person name="Pangilinan J."/>
            <person name="LaButti K."/>
            <person name="Hainaut M."/>
            <person name="Henrissat B."/>
            <person name="Grigoriev I.V."/>
            <person name="Spatafora J.W."/>
            <person name="Aime M.C."/>
        </authorList>
    </citation>
    <scope>NUCLEOTIDE SEQUENCE [LARGE SCALE GENOMIC DNA]</scope>
    <source>
        <strain evidence="9 10">MCA 4186</strain>
    </source>
</reference>
<gene>
    <name evidence="9" type="ORF">FA09DRAFT_330877</name>
</gene>
<dbReference type="PANTHER" id="PTHR21493:SF9">
    <property type="entry name" value="GOLGI TRANSPORT PROTEIN 1-RELATED"/>
    <property type="match status" value="1"/>
</dbReference>
<accession>A0A316Z8H6</accession>
<dbReference type="STRING" id="58919.A0A316Z8H6"/>
<protein>
    <submittedName>
        <fullName evidence="9">Putative GOT1-membrane protein required for ER to Golgi transport</fullName>
    </submittedName>
</protein>
<keyword evidence="5 8" id="KW-0472">Membrane</keyword>
<dbReference type="GO" id="GO:0005829">
    <property type="term" value="C:cytosol"/>
    <property type="evidence" value="ECO:0007669"/>
    <property type="project" value="GOC"/>
</dbReference>
<feature type="transmembrane region" description="Helical" evidence="8">
    <location>
        <begin position="67"/>
        <end position="84"/>
    </location>
</feature>
<dbReference type="GO" id="GO:0000137">
    <property type="term" value="C:Golgi cis cisterna"/>
    <property type="evidence" value="ECO:0007669"/>
    <property type="project" value="TreeGrafter"/>
</dbReference>
<evidence type="ECO:0000313" key="9">
    <source>
        <dbReference type="EMBL" id="PWN97242.1"/>
    </source>
</evidence>
<feature type="transmembrane region" description="Helical" evidence="8">
    <location>
        <begin position="96"/>
        <end position="116"/>
    </location>
</feature>
<comment type="subcellular location">
    <subcellularLocation>
        <location evidence="1">Golgi apparatus membrane</location>
        <topology evidence="1">Multi-pass membrane protein</topology>
    </subcellularLocation>
</comment>
<dbReference type="GeneID" id="37270325"/>
<dbReference type="GO" id="GO:0006888">
    <property type="term" value="P:endoplasmic reticulum to Golgi vesicle-mediated transport"/>
    <property type="evidence" value="ECO:0007669"/>
    <property type="project" value="InterPro"/>
</dbReference>
<evidence type="ECO:0000256" key="4">
    <source>
        <dbReference type="ARBA" id="ARBA00023034"/>
    </source>
</evidence>
<sequence length="170" mass="18552">MRRAGTHREAPAAAQRALSPSSSTTAPSPLPSMWLTDQQKIGAALVSFGSLFLVLGIILFFDAALLALGNVLFTAGITLLIGPQKTFYFFARKQKLRGTLCFFAGMLLVFARWTFIGMLVEIFGFLNLFGDFFPVILNFLRQLPIIGDVLSLPVVRNVLDKLAGARQSAV</sequence>
<dbReference type="InterPro" id="IPR045176">
    <property type="entry name" value="Got1"/>
</dbReference>
<evidence type="ECO:0000256" key="2">
    <source>
        <dbReference type="ARBA" id="ARBA00022692"/>
    </source>
</evidence>
<dbReference type="Proteomes" id="UP000245946">
    <property type="component" value="Unassembled WGS sequence"/>
</dbReference>
<dbReference type="OrthoDB" id="204784at2759"/>
<feature type="compositionally biased region" description="Low complexity" evidence="7">
    <location>
        <begin position="17"/>
        <end position="27"/>
    </location>
</feature>
<dbReference type="RefSeq" id="XP_025597521.1">
    <property type="nucleotide sequence ID" value="XM_025742781.1"/>
</dbReference>
<keyword evidence="2 8" id="KW-0812">Transmembrane</keyword>
<evidence type="ECO:0000256" key="1">
    <source>
        <dbReference type="ARBA" id="ARBA00004653"/>
    </source>
</evidence>
<name>A0A316Z8H6_9BASI</name>
<evidence type="ECO:0000256" key="3">
    <source>
        <dbReference type="ARBA" id="ARBA00022989"/>
    </source>
</evidence>
<dbReference type="Pfam" id="PF04178">
    <property type="entry name" value="Got1"/>
    <property type="match status" value="1"/>
</dbReference>
<organism evidence="9 10">
    <name type="scientific">Tilletiopsis washingtonensis</name>
    <dbReference type="NCBI Taxonomy" id="58919"/>
    <lineage>
        <taxon>Eukaryota</taxon>
        <taxon>Fungi</taxon>
        <taxon>Dikarya</taxon>
        <taxon>Basidiomycota</taxon>
        <taxon>Ustilaginomycotina</taxon>
        <taxon>Exobasidiomycetes</taxon>
        <taxon>Entylomatales</taxon>
        <taxon>Entylomatales incertae sedis</taxon>
        <taxon>Tilletiopsis</taxon>
    </lineage>
</organism>
<keyword evidence="4" id="KW-0333">Golgi apparatus</keyword>
<dbReference type="GO" id="GO:0005783">
    <property type="term" value="C:endoplasmic reticulum"/>
    <property type="evidence" value="ECO:0007669"/>
    <property type="project" value="TreeGrafter"/>
</dbReference>
<feature type="region of interest" description="Disordered" evidence="7">
    <location>
        <begin position="1"/>
        <end position="28"/>
    </location>
</feature>
<dbReference type="AlphaFoldDB" id="A0A316Z8H6"/>
<dbReference type="PANTHER" id="PTHR21493">
    <property type="entry name" value="CGI-141-RELATED/LIPASE CONTAINING PROTEIN"/>
    <property type="match status" value="1"/>
</dbReference>
<feature type="compositionally biased region" description="Basic and acidic residues" evidence="7">
    <location>
        <begin position="1"/>
        <end position="10"/>
    </location>
</feature>
<evidence type="ECO:0000256" key="6">
    <source>
        <dbReference type="ARBA" id="ARBA00025799"/>
    </source>
</evidence>
<dbReference type="GO" id="GO:0000139">
    <property type="term" value="C:Golgi membrane"/>
    <property type="evidence" value="ECO:0007669"/>
    <property type="project" value="UniProtKB-SubCell"/>
</dbReference>
<evidence type="ECO:0000256" key="8">
    <source>
        <dbReference type="SAM" id="Phobius"/>
    </source>
</evidence>
<dbReference type="EMBL" id="KZ819296">
    <property type="protein sequence ID" value="PWN97242.1"/>
    <property type="molecule type" value="Genomic_DNA"/>
</dbReference>
<evidence type="ECO:0000256" key="5">
    <source>
        <dbReference type="ARBA" id="ARBA00023136"/>
    </source>
</evidence>
<dbReference type="GO" id="GO:0042147">
    <property type="term" value="P:retrograde transport, endosome to Golgi"/>
    <property type="evidence" value="ECO:0007669"/>
    <property type="project" value="InterPro"/>
</dbReference>
<keyword evidence="3 8" id="KW-1133">Transmembrane helix</keyword>
<dbReference type="InterPro" id="IPR007305">
    <property type="entry name" value="Vesicle_transpt_Got1/SFT2"/>
</dbReference>